<evidence type="ECO:0000313" key="2">
    <source>
        <dbReference type="EMBL" id="PXF62696.1"/>
    </source>
</evidence>
<dbReference type="InterPro" id="IPR021241">
    <property type="entry name" value="CsiV"/>
</dbReference>
<dbReference type="OrthoDB" id="5566524at2"/>
<protein>
    <recommendedName>
        <fullName evidence="4">Peptidoglycan-binding protein CsiV</fullName>
    </recommendedName>
</protein>
<reference evidence="2 3" key="1">
    <citation type="submission" date="2018-05" db="EMBL/GenBank/DDBJ databases">
        <title>Kangiella spongicola genome sequence.</title>
        <authorList>
            <person name="Maclea K.S."/>
            <person name="Goen A.E."/>
            <person name="Kelley C."/>
            <person name="Underriner A."/>
            <person name="Silverwood T."/>
            <person name="Trachtenberg A.M."/>
        </authorList>
    </citation>
    <scope>NUCLEOTIDE SEQUENCE [LARGE SCALE GENOMIC DNA]</scope>
    <source>
        <strain evidence="2 3">ATCC BAA-2076</strain>
    </source>
</reference>
<gene>
    <name evidence="2" type="ORF">DL796_10245</name>
</gene>
<sequence>MKNKLIQLLITFLLAFSAVSLKAQTVFDVEMVFFKRIGDLHFTGQQEPITLDETEVSEYLLAGSESLLPEGYALLARNERTLEGVYRRLRSSPEMRPLLHIGWRQELKNKNETPWLTFSLQDQPEQEGLEGFQGVIRLSRNQGLLLESRTIGYKEIPDSPSTETEAIDTNQDAELLDLPFETESEQVPTENDAVNAAKEEVTVQDLQMPDQLSGFFEMSETIKVKLGKLYYIDHPTMGLLVKVTPYQASLEEQESLN</sequence>
<evidence type="ECO:0008006" key="4">
    <source>
        <dbReference type="Google" id="ProtNLM"/>
    </source>
</evidence>
<feature type="signal peptide" evidence="1">
    <location>
        <begin position="1"/>
        <end position="23"/>
    </location>
</feature>
<dbReference type="Pfam" id="PF10972">
    <property type="entry name" value="CsiV"/>
    <property type="match status" value="1"/>
</dbReference>
<evidence type="ECO:0000256" key="1">
    <source>
        <dbReference type="SAM" id="SignalP"/>
    </source>
</evidence>
<accession>A0A318D0H3</accession>
<organism evidence="2 3">
    <name type="scientific">Kangiella spongicola</name>
    <dbReference type="NCBI Taxonomy" id="796379"/>
    <lineage>
        <taxon>Bacteria</taxon>
        <taxon>Pseudomonadati</taxon>
        <taxon>Pseudomonadota</taxon>
        <taxon>Gammaproteobacteria</taxon>
        <taxon>Kangiellales</taxon>
        <taxon>Kangiellaceae</taxon>
        <taxon>Kangiella</taxon>
    </lineage>
</organism>
<comment type="caution">
    <text evidence="2">The sequence shown here is derived from an EMBL/GenBank/DDBJ whole genome shotgun (WGS) entry which is preliminary data.</text>
</comment>
<keyword evidence="3" id="KW-1185">Reference proteome</keyword>
<dbReference type="AlphaFoldDB" id="A0A318D0H3"/>
<feature type="chain" id="PRO_5016334039" description="Peptidoglycan-binding protein CsiV" evidence="1">
    <location>
        <begin position="24"/>
        <end position="257"/>
    </location>
</feature>
<evidence type="ECO:0000313" key="3">
    <source>
        <dbReference type="Proteomes" id="UP000247689"/>
    </source>
</evidence>
<name>A0A318D0H3_9GAMM</name>
<dbReference type="Proteomes" id="UP000247689">
    <property type="component" value="Unassembled WGS sequence"/>
</dbReference>
<dbReference type="EMBL" id="QICH01000003">
    <property type="protein sequence ID" value="PXF62696.1"/>
    <property type="molecule type" value="Genomic_DNA"/>
</dbReference>
<proteinExistence type="predicted"/>
<dbReference type="RefSeq" id="WP_110201605.1">
    <property type="nucleotide sequence ID" value="NZ_QICH01000003.1"/>
</dbReference>
<keyword evidence="1" id="KW-0732">Signal</keyword>